<dbReference type="InterPro" id="IPR023676">
    <property type="entry name" value="Ribosomal_uS14_arc"/>
</dbReference>
<dbReference type="PANTHER" id="PTHR12010:SF2">
    <property type="entry name" value="40S RIBOSOMAL PROTEIN S29"/>
    <property type="match status" value="1"/>
</dbReference>
<dbReference type="GO" id="GO:0002181">
    <property type="term" value="P:cytoplasmic translation"/>
    <property type="evidence" value="ECO:0007669"/>
    <property type="project" value="TreeGrafter"/>
</dbReference>
<keyword evidence="6" id="KW-0694">RNA-binding</keyword>
<evidence type="ECO:0000256" key="4">
    <source>
        <dbReference type="ARBA" id="ARBA00022730"/>
    </source>
</evidence>
<gene>
    <name evidence="9" type="ORF">CPB84DRAFT_1670512</name>
</gene>
<reference evidence="9" key="1">
    <citation type="submission" date="2020-11" db="EMBL/GenBank/DDBJ databases">
        <authorList>
            <consortium name="DOE Joint Genome Institute"/>
            <person name="Ahrendt S."/>
            <person name="Riley R."/>
            <person name="Andreopoulos W."/>
            <person name="LaButti K."/>
            <person name="Pangilinan J."/>
            <person name="Ruiz-duenas F.J."/>
            <person name="Barrasa J.M."/>
            <person name="Sanchez-Garcia M."/>
            <person name="Camarero S."/>
            <person name="Miyauchi S."/>
            <person name="Serrano A."/>
            <person name="Linde D."/>
            <person name="Babiker R."/>
            <person name="Drula E."/>
            <person name="Ayuso-Fernandez I."/>
            <person name="Pacheco R."/>
            <person name="Padilla G."/>
            <person name="Ferreira P."/>
            <person name="Barriuso J."/>
            <person name="Kellner H."/>
            <person name="Castanera R."/>
            <person name="Alfaro M."/>
            <person name="Ramirez L."/>
            <person name="Pisabarro A.G."/>
            <person name="Kuo A."/>
            <person name="Tritt A."/>
            <person name="Lipzen A."/>
            <person name="He G."/>
            <person name="Yan M."/>
            <person name="Ng V."/>
            <person name="Cullen D."/>
            <person name="Martin F."/>
            <person name="Rosso M.-N."/>
            <person name="Henrissat B."/>
            <person name="Hibbett D."/>
            <person name="Martinez A.T."/>
            <person name="Grigoriev I.V."/>
        </authorList>
    </citation>
    <scope>NUCLEOTIDE SEQUENCE</scope>
    <source>
        <strain evidence="9">AH 44721</strain>
    </source>
</reference>
<keyword evidence="8" id="KW-0687">Ribonucleoprotein</keyword>
<proteinExistence type="inferred from homology"/>
<dbReference type="HAMAP" id="MF_01364_A">
    <property type="entry name" value="Ribosomal_uS14_2_A"/>
    <property type="match status" value="1"/>
</dbReference>
<evidence type="ECO:0000313" key="9">
    <source>
        <dbReference type="EMBL" id="KAF8912918.1"/>
    </source>
</evidence>
<comment type="caution">
    <text evidence="9">The sequence shown here is derived from an EMBL/GenBank/DDBJ whole genome shotgun (WGS) entry which is preliminary data.</text>
</comment>
<organism evidence="9 10">
    <name type="scientific">Gymnopilus junonius</name>
    <name type="common">Spectacular rustgill mushroom</name>
    <name type="synonym">Gymnopilus spectabilis subsp. junonius</name>
    <dbReference type="NCBI Taxonomy" id="109634"/>
    <lineage>
        <taxon>Eukaryota</taxon>
        <taxon>Fungi</taxon>
        <taxon>Dikarya</taxon>
        <taxon>Basidiomycota</taxon>
        <taxon>Agaricomycotina</taxon>
        <taxon>Agaricomycetes</taxon>
        <taxon>Agaricomycetidae</taxon>
        <taxon>Agaricales</taxon>
        <taxon>Agaricineae</taxon>
        <taxon>Hymenogastraceae</taxon>
        <taxon>Gymnopilus</taxon>
    </lineage>
</organism>
<evidence type="ECO:0000256" key="5">
    <source>
        <dbReference type="ARBA" id="ARBA00022833"/>
    </source>
</evidence>
<dbReference type="InterPro" id="IPR043140">
    <property type="entry name" value="Ribosomal_uS14_sf"/>
</dbReference>
<dbReference type="PROSITE" id="PS00527">
    <property type="entry name" value="RIBOSOMAL_S14"/>
    <property type="match status" value="1"/>
</dbReference>
<dbReference type="Gene3D" id="4.10.830.10">
    <property type="entry name" value="30s Ribosomal Protein S14, Chain N"/>
    <property type="match status" value="1"/>
</dbReference>
<keyword evidence="7 9" id="KW-0689">Ribosomal protein</keyword>
<accession>A0A9P5P0B3</accession>
<dbReference type="FunFam" id="4.10.830.10:FF:000002">
    <property type="entry name" value="40S ribosomal protein S29"/>
    <property type="match status" value="1"/>
</dbReference>
<keyword evidence="10" id="KW-1185">Reference proteome</keyword>
<dbReference type="GO" id="GO:0008270">
    <property type="term" value="F:zinc ion binding"/>
    <property type="evidence" value="ECO:0007669"/>
    <property type="project" value="InterPro"/>
</dbReference>
<keyword evidence="5" id="KW-0862">Zinc</keyword>
<evidence type="ECO:0000256" key="1">
    <source>
        <dbReference type="ARBA" id="ARBA00001947"/>
    </source>
</evidence>
<keyword evidence="3" id="KW-0479">Metal-binding</keyword>
<evidence type="ECO:0000256" key="6">
    <source>
        <dbReference type="ARBA" id="ARBA00022884"/>
    </source>
</evidence>
<dbReference type="InterPro" id="IPR018271">
    <property type="entry name" value="Ribosomal_uS14_CS"/>
</dbReference>
<dbReference type="Proteomes" id="UP000724874">
    <property type="component" value="Unassembled WGS sequence"/>
</dbReference>
<dbReference type="EMBL" id="JADNYJ010000002">
    <property type="protein sequence ID" value="KAF8912918.1"/>
    <property type="molecule type" value="Genomic_DNA"/>
</dbReference>
<name>A0A9P5P0B3_GYMJU</name>
<dbReference type="PANTHER" id="PTHR12010">
    <property type="entry name" value="40S RIBOSOMAL PROTEIN S29"/>
    <property type="match status" value="1"/>
</dbReference>
<evidence type="ECO:0000256" key="3">
    <source>
        <dbReference type="ARBA" id="ARBA00022723"/>
    </source>
</evidence>
<dbReference type="InterPro" id="IPR001209">
    <property type="entry name" value="Ribosomal_uS14"/>
</dbReference>
<evidence type="ECO:0000256" key="8">
    <source>
        <dbReference type="ARBA" id="ARBA00023274"/>
    </source>
</evidence>
<evidence type="ECO:0000313" key="10">
    <source>
        <dbReference type="Proteomes" id="UP000724874"/>
    </source>
</evidence>
<evidence type="ECO:0000256" key="2">
    <source>
        <dbReference type="ARBA" id="ARBA00009083"/>
    </source>
</evidence>
<dbReference type="Pfam" id="PF00253">
    <property type="entry name" value="Ribosomal_S14"/>
    <property type="match status" value="1"/>
</dbReference>
<dbReference type="OrthoDB" id="10252683at2759"/>
<evidence type="ECO:0000256" key="7">
    <source>
        <dbReference type="ARBA" id="ARBA00022980"/>
    </source>
</evidence>
<comment type="cofactor">
    <cofactor evidence="1">
        <name>Zn(2+)</name>
        <dbReference type="ChEBI" id="CHEBI:29105"/>
    </cofactor>
</comment>
<dbReference type="GO" id="GO:0003735">
    <property type="term" value="F:structural constituent of ribosome"/>
    <property type="evidence" value="ECO:0007669"/>
    <property type="project" value="InterPro"/>
</dbReference>
<dbReference type="AlphaFoldDB" id="A0A9P5P0B3"/>
<dbReference type="GO" id="GO:0022627">
    <property type="term" value="C:cytosolic small ribosomal subunit"/>
    <property type="evidence" value="ECO:0007669"/>
    <property type="project" value="TreeGrafter"/>
</dbReference>
<sequence length="122" mass="14112">MTHDAVWFSRPRKFGKGSRQCRLCAHQAGLIRKYGLDLCRQCFREKSAAIGFVKVRRESCASEHCRLKYADFRTGERYLAFCYYTPFLFRASCGQSASLDPIQSFPGNIVTRELERPLLHLL</sequence>
<dbReference type="InterPro" id="IPR039744">
    <property type="entry name" value="RIbosomal_uS14_euk_arc"/>
</dbReference>
<protein>
    <submittedName>
        <fullName evidence="9">Ribosomal protein S14p/S29e-domain-containing protein</fullName>
    </submittedName>
</protein>
<comment type="similarity">
    <text evidence="2">Belongs to the universal ribosomal protein uS14 family.</text>
</comment>
<keyword evidence="4" id="KW-0699">rRNA-binding</keyword>
<dbReference type="GO" id="GO:0019843">
    <property type="term" value="F:rRNA binding"/>
    <property type="evidence" value="ECO:0007669"/>
    <property type="project" value="UniProtKB-KW"/>
</dbReference>
<dbReference type="NCBIfam" id="NF004424">
    <property type="entry name" value="PRK05766.1"/>
    <property type="match status" value="1"/>
</dbReference>